<feature type="signal peptide" evidence="6">
    <location>
        <begin position="1"/>
        <end position="20"/>
    </location>
</feature>
<evidence type="ECO:0000256" key="4">
    <source>
        <dbReference type="PROSITE-ProRule" id="PRU00433"/>
    </source>
</evidence>
<keyword evidence="6" id="KW-0732">Signal</keyword>
<keyword evidence="9" id="KW-1185">Reference proteome</keyword>
<accession>A0AAU7NS87</accession>
<dbReference type="GO" id="GO:0009055">
    <property type="term" value="F:electron transfer activity"/>
    <property type="evidence" value="ECO:0007669"/>
    <property type="project" value="InterPro"/>
</dbReference>
<evidence type="ECO:0000256" key="6">
    <source>
        <dbReference type="SAM" id="SignalP"/>
    </source>
</evidence>
<dbReference type="PROSITE" id="PS51007">
    <property type="entry name" value="CYTC"/>
    <property type="match status" value="1"/>
</dbReference>
<dbReference type="InterPro" id="IPR009056">
    <property type="entry name" value="Cyt_c-like_dom"/>
</dbReference>
<evidence type="ECO:0000259" key="7">
    <source>
        <dbReference type="PROSITE" id="PS51007"/>
    </source>
</evidence>
<dbReference type="EMBL" id="CP157743">
    <property type="protein sequence ID" value="XBS19842.1"/>
    <property type="molecule type" value="Genomic_DNA"/>
</dbReference>
<feature type="chain" id="PRO_5043672267" evidence="6">
    <location>
        <begin position="21"/>
        <end position="446"/>
    </location>
</feature>
<dbReference type="Proteomes" id="UP001225378">
    <property type="component" value="Chromosome"/>
</dbReference>
<feature type="compositionally biased region" description="Low complexity" evidence="5">
    <location>
        <begin position="24"/>
        <end position="40"/>
    </location>
</feature>
<organism evidence="8 9">
    <name type="scientific">Methylomarinum roseum</name>
    <dbReference type="NCBI Taxonomy" id="3067653"/>
    <lineage>
        <taxon>Bacteria</taxon>
        <taxon>Pseudomonadati</taxon>
        <taxon>Pseudomonadota</taxon>
        <taxon>Gammaproteobacteria</taxon>
        <taxon>Methylococcales</taxon>
        <taxon>Methylococcaceae</taxon>
        <taxon>Methylomarinum</taxon>
    </lineage>
</organism>
<dbReference type="PANTHER" id="PTHR35008:SF8">
    <property type="entry name" value="ALCOHOL DEHYDROGENASE CYTOCHROME C SUBUNIT"/>
    <property type="match status" value="1"/>
</dbReference>
<evidence type="ECO:0000256" key="5">
    <source>
        <dbReference type="SAM" id="MobiDB-lite"/>
    </source>
</evidence>
<feature type="region of interest" description="Disordered" evidence="5">
    <location>
        <begin position="22"/>
        <end position="43"/>
    </location>
</feature>
<evidence type="ECO:0000313" key="8">
    <source>
        <dbReference type="EMBL" id="XBS19842.1"/>
    </source>
</evidence>
<reference evidence="8 9" key="1">
    <citation type="journal article" date="2024" name="Microbiology">
        <title>Methylomarinum rosea sp. nov., a novel halophilic methanotrophic bacterium from the hypersaline Lake Elton.</title>
        <authorList>
            <person name="Suleimanov R.Z."/>
            <person name="Oshkin I.Y."/>
            <person name="Danilova O.V."/>
            <person name="Suzina N.E."/>
            <person name="Dedysh S.N."/>
        </authorList>
    </citation>
    <scope>NUCLEOTIDE SEQUENCE [LARGE SCALE GENOMIC DNA]</scope>
    <source>
        <strain evidence="8 9">Ch1-1</strain>
    </source>
</reference>
<dbReference type="KEGG" id="mech:Q9L42_015990"/>
<name>A0AAU7NS87_9GAMM</name>
<dbReference type="InterPro" id="IPR051459">
    <property type="entry name" value="Cytochrome_c-type_DH"/>
</dbReference>
<dbReference type="SUPFAM" id="SSF46626">
    <property type="entry name" value="Cytochrome c"/>
    <property type="match status" value="1"/>
</dbReference>
<gene>
    <name evidence="8" type="ORF">Q9L42_015990</name>
</gene>
<dbReference type="Pfam" id="PF13442">
    <property type="entry name" value="Cytochrome_CBB3"/>
    <property type="match status" value="1"/>
</dbReference>
<dbReference type="GO" id="GO:0020037">
    <property type="term" value="F:heme binding"/>
    <property type="evidence" value="ECO:0007669"/>
    <property type="project" value="InterPro"/>
</dbReference>
<dbReference type="InterPro" id="IPR036909">
    <property type="entry name" value="Cyt_c-like_dom_sf"/>
</dbReference>
<evidence type="ECO:0000313" key="9">
    <source>
        <dbReference type="Proteomes" id="UP001225378"/>
    </source>
</evidence>
<dbReference type="Gene3D" id="1.10.760.10">
    <property type="entry name" value="Cytochrome c-like domain"/>
    <property type="match status" value="2"/>
</dbReference>
<sequence length="446" mass="48889">MAIRTILLCFILVSSSVVFAKPPTSDGSSSRGKSNSTTGSPGVHIIANPDDYFLNGDLELFANEDASETVTIPSGTQWYQAPDVEKLRDELNAGMYSGAEKEEKEKILFGYDIMTKTYEVLGPNRTDGRPALYTGQIMNCSACHAQGGTVPHSWPLTRTYSHFRLRANLDAPPQDGEGEFYGPLGYWRDTITVNRDCGINCAGQGEIPKDSYEMDALVAWTKAVQEGIYPGEGILIPELKLKSNNTKIPGARIPIFEKVLNDPEFKADPKAGKVAYDRTCASCHGKDGLGKWSEKSGYTVPPVAGGGSHTKAGGPYMVPVLAAFIQRQMPLSQPGSLTEQEAIDIAAYLSDMPRDSRWWEDYYYDHNPCKRSAFLSLDVGVTPVGFPFSDADTRYGPWQPIKEWLANECPNIEGNEPSEPILPEDFDAGFDGADFINPGIYALPRN</sequence>
<keyword evidence="2 4" id="KW-0479">Metal-binding</keyword>
<dbReference type="AlphaFoldDB" id="A0AAU7NS87"/>
<evidence type="ECO:0000256" key="1">
    <source>
        <dbReference type="ARBA" id="ARBA00022617"/>
    </source>
</evidence>
<evidence type="ECO:0000256" key="3">
    <source>
        <dbReference type="ARBA" id="ARBA00023004"/>
    </source>
</evidence>
<evidence type="ECO:0000256" key="2">
    <source>
        <dbReference type="ARBA" id="ARBA00022723"/>
    </source>
</evidence>
<proteinExistence type="predicted"/>
<keyword evidence="1 4" id="KW-0349">Heme</keyword>
<feature type="domain" description="Cytochrome c" evidence="7">
    <location>
        <begin position="267"/>
        <end position="353"/>
    </location>
</feature>
<dbReference type="GO" id="GO:0046872">
    <property type="term" value="F:metal ion binding"/>
    <property type="evidence" value="ECO:0007669"/>
    <property type="project" value="UniProtKB-KW"/>
</dbReference>
<protein>
    <submittedName>
        <fullName evidence="8">C-type cytochrome</fullName>
    </submittedName>
</protein>
<keyword evidence="3 4" id="KW-0408">Iron</keyword>
<dbReference type="RefSeq" id="WP_305907409.1">
    <property type="nucleotide sequence ID" value="NZ_CP157743.1"/>
</dbReference>
<dbReference type="PANTHER" id="PTHR35008">
    <property type="entry name" value="BLL4482 PROTEIN-RELATED"/>
    <property type="match status" value="1"/>
</dbReference>